<sequence length="316" mass="33629">MSMETVARRTTDDALTQQESELVRAMLAHQVGIDPDRVGPVLDLAAVGVVNNAWRNSPVEDWHAGDGPLGDGDMLRINSHTCWRVRQTIRRWRREVGLAADADAGRLDDGSVDDWDGLAVRIWRWLVNPQRLMPSGFRLVEIAGDDLADFSDHVAGVVGGRAAATEERGGRHAAWSVAAHGGLACRHWWGTPTGPAWSTTSSPSLTSRRISTGGQRPAASPTAARTRAGGGPRRFAQNASARAVGSPAAGSPVGCCGGYRPPAAGYPAIAHQRRHQHVHEPRRLRTGSTPSSRAVRPAAVFPGLVRGQGLSVLSSG</sequence>
<keyword evidence="3" id="KW-1185">Reference proteome</keyword>
<evidence type="ECO:0000313" key="3">
    <source>
        <dbReference type="Proteomes" id="UP000198765"/>
    </source>
</evidence>
<dbReference type="AlphaFoldDB" id="A0A1A8ZSR1"/>
<organism evidence="2 3">
    <name type="scientific">Micromonospora narathiwatensis</name>
    <dbReference type="NCBI Taxonomy" id="299146"/>
    <lineage>
        <taxon>Bacteria</taxon>
        <taxon>Bacillati</taxon>
        <taxon>Actinomycetota</taxon>
        <taxon>Actinomycetes</taxon>
        <taxon>Micromonosporales</taxon>
        <taxon>Micromonosporaceae</taxon>
        <taxon>Micromonospora</taxon>
    </lineage>
</organism>
<gene>
    <name evidence="2" type="ORF">GA0070621_2753</name>
</gene>
<proteinExistence type="predicted"/>
<accession>A0A1A8ZSR1</accession>
<dbReference type="Proteomes" id="UP000198765">
    <property type="component" value="Chromosome I"/>
</dbReference>
<feature type="region of interest" description="Disordered" evidence="1">
    <location>
        <begin position="274"/>
        <end position="294"/>
    </location>
</feature>
<feature type="region of interest" description="Disordered" evidence="1">
    <location>
        <begin position="193"/>
        <end position="233"/>
    </location>
</feature>
<feature type="compositionally biased region" description="Low complexity" evidence="1">
    <location>
        <begin position="198"/>
        <end position="227"/>
    </location>
</feature>
<name>A0A1A8ZSR1_9ACTN</name>
<protein>
    <submittedName>
        <fullName evidence="2">Uncharacterized protein</fullName>
    </submittedName>
</protein>
<evidence type="ECO:0000313" key="2">
    <source>
        <dbReference type="EMBL" id="SBT46921.1"/>
    </source>
</evidence>
<evidence type="ECO:0000256" key="1">
    <source>
        <dbReference type="SAM" id="MobiDB-lite"/>
    </source>
</evidence>
<dbReference type="EMBL" id="LT594324">
    <property type="protein sequence ID" value="SBT46921.1"/>
    <property type="molecule type" value="Genomic_DNA"/>
</dbReference>
<reference evidence="2 3" key="1">
    <citation type="submission" date="2016-06" db="EMBL/GenBank/DDBJ databases">
        <authorList>
            <person name="Kjaerup R.B."/>
            <person name="Dalgaard T.S."/>
            <person name="Juul-Madsen H.R."/>
        </authorList>
    </citation>
    <scope>NUCLEOTIDE SEQUENCE [LARGE SCALE GENOMIC DNA]</scope>
    <source>
        <strain evidence="2 3">DSM 45248</strain>
    </source>
</reference>